<protein>
    <submittedName>
        <fullName evidence="1">Uncharacterized protein</fullName>
    </submittedName>
</protein>
<dbReference type="EMBL" id="JAEPRD010000148">
    <property type="protein sequence ID" value="KAG2196345.1"/>
    <property type="molecule type" value="Genomic_DNA"/>
</dbReference>
<evidence type="ECO:0000313" key="2">
    <source>
        <dbReference type="Proteomes" id="UP000603453"/>
    </source>
</evidence>
<dbReference type="OrthoDB" id="2219489at2759"/>
<name>A0A8H7QQD5_9FUNG</name>
<accession>A0A8H7QQD5</accession>
<organism evidence="1 2">
    <name type="scientific">Mucor saturninus</name>
    <dbReference type="NCBI Taxonomy" id="64648"/>
    <lineage>
        <taxon>Eukaryota</taxon>
        <taxon>Fungi</taxon>
        <taxon>Fungi incertae sedis</taxon>
        <taxon>Mucoromycota</taxon>
        <taxon>Mucoromycotina</taxon>
        <taxon>Mucoromycetes</taxon>
        <taxon>Mucorales</taxon>
        <taxon>Mucorineae</taxon>
        <taxon>Mucoraceae</taxon>
        <taxon>Mucor</taxon>
    </lineage>
</organism>
<sequence length="211" mass="24312">MTFSLPLISHTSVIATALIVVALDCFISRELYNRVYSSYFPSYTIVIPNDTTHTKNTKKPALLIDTNPLFTNKDRNPISTGNRSHHMIVASPESIHPTALHKPVKKRRHYSVSSRSEIDFSYKMPELSPSASSDSSFDSNWSQGRRPSQVEEMIHLFETGGYQPHRRYSVDSHNYQQKQLIRERKFEYKPIAIEWKKRDTNPIQLTPSKST</sequence>
<comment type="caution">
    <text evidence="1">The sequence shown here is derived from an EMBL/GenBank/DDBJ whole genome shotgun (WGS) entry which is preliminary data.</text>
</comment>
<proteinExistence type="predicted"/>
<gene>
    <name evidence="1" type="ORF">INT47_010780</name>
</gene>
<keyword evidence="2" id="KW-1185">Reference proteome</keyword>
<dbReference type="Proteomes" id="UP000603453">
    <property type="component" value="Unassembled WGS sequence"/>
</dbReference>
<evidence type="ECO:0000313" key="1">
    <source>
        <dbReference type="EMBL" id="KAG2196345.1"/>
    </source>
</evidence>
<dbReference type="AlphaFoldDB" id="A0A8H7QQD5"/>
<reference evidence="1" key="1">
    <citation type="submission" date="2020-12" db="EMBL/GenBank/DDBJ databases">
        <title>Metabolic potential, ecology and presence of endohyphal bacteria is reflected in genomic diversity of Mucoromycotina.</title>
        <authorList>
            <person name="Muszewska A."/>
            <person name="Okrasinska A."/>
            <person name="Steczkiewicz K."/>
            <person name="Drgas O."/>
            <person name="Orlowska M."/>
            <person name="Perlinska-Lenart U."/>
            <person name="Aleksandrzak-Piekarczyk T."/>
            <person name="Szatraj K."/>
            <person name="Zielenkiewicz U."/>
            <person name="Pilsyk S."/>
            <person name="Malc E."/>
            <person name="Mieczkowski P."/>
            <person name="Kruszewska J.S."/>
            <person name="Biernat P."/>
            <person name="Pawlowska J."/>
        </authorList>
    </citation>
    <scope>NUCLEOTIDE SEQUENCE</scope>
    <source>
        <strain evidence="1">WA0000017839</strain>
    </source>
</reference>